<dbReference type="EMBL" id="BAABWN010000021">
    <property type="protein sequence ID" value="GAA6170242.1"/>
    <property type="molecule type" value="Genomic_DNA"/>
</dbReference>
<gene>
    <name evidence="1" type="ORF">NBRC116591_40560</name>
</gene>
<evidence type="ECO:0000313" key="1">
    <source>
        <dbReference type="EMBL" id="GAA6170242.1"/>
    </source>
</evidence>
<dbReference type="Proteomes" id="UP001465153">
    <property type="component" value="Unassembled WGS sequence"/>
</dbReference>
<organism evidence="1 2">
    <name type="scientific">Sessilibacter corallicola</name>
    <dbReference type="NCBI Taxonomy" id="2904075"/>
    <lineage>
        <taxon>Bacteria</taxon>
        <taxon>Pseudomonadati</taxon>
        <taxon>Pseudomonadota</taxon>
        <taxon>Gammaproteobacteria</taxon>
        <taxon>Cellvibrionales</taxon>
        <taxon>Cellvibrionaceae</taxon>
        <taxon>Sessilibacter</taxon>
    </lineage>
</organism>
<evidence type="ECO:0000313" key="2">
    <source>
        <dbReference type="Proteomes" id="UP001465153"/>
    </source>
</evidence>
<name>A0ABQ0AF16_9GAMM</name>
<protein>
    <submittedName>
        <fullName evidence="1">Uncharacterized protein</fullName>
    </submittedName>
</protein>
<comment type="caution">
    <text evidence="1">The sequence shown here is derived from an EMBL/GenBank/DDBJ whole genome shotgun (WGS) entry which is preliminary data.</text>
</comment>
<proteinExistence type="predicted"/>
<reference evidence="1 2" key="1">
    <citation type="submission" date="2024-04" db="EMBL/GenBank/DDBJ databases">
        <title>Draft genome sequence of Sessilibacter corallicola NBRC 116591.</title>
        <authorList>
            <person name="Miyakawa T."/>
            <person name="Kusuya Y."/>
            <person name="Miura T."/>
        </authorList>
    </citation>
    <scope>NUCLEOTIDE SEQUENCE [LARGE SCALE GENOMIC DNA]</scope>
    <source>
        <strain evidence="1 2">KU-00831-HH</strain>
    </source>
</reference>
<sequence>MFEFDLATANTNEIIEIESISFQFLHIISNDSELITTANESSIIISDKLEHSLRVLTEHFTVGSCQP</sequence>
<accession>A0ABQ0AF16</accession>
<keyword evidence="2" id="KW-1185">Reference proteome</keyword>